<organism evidence="2 3">
    <name type="scientific">Thiobacillus denitrificans</name>
    <dbReference type="NCBI Taxonomy" id="36861"/>
    <lineage>
        <taxon>Bacteria</taxon>
        <taxon>Pseudomonadati</taxon>
        <taxon>Pseudomonadota</taxon>
        <taxon>Betaproteobacteria</taxon>
        <taxon>Nitrosomonadales</taxon>
        <taxon>Thiobacillaceae</taxon>
        <taxon>Thiobacillus</taxon>
    </lineage>
</organism>
<feature type="region of interest" description="Disordered" evidence="1">
    <location>
        <begin position="93"/>
        <end position="112"/>
    </location>
</feature>
<feature type="compositionally biased region" description="Polar residues" evidence="1">
    <location>
        <begin position="96"/>
        <end position="105"/>
    </location>
</feature>
<gene>
    <name evidence="2" type="ORF">ABW22_11925</name>
</gene>
<keyword evidence="3" id="KW-1185">Reference proteome</keyword>
<dbReference type="OrthoDB" id="595481at2"/>
<proteinExistence type="predicted"/>
<dbReference type="EMBL" id="LDUG01000033">
    <property type="protein sequence ID" value="KVW94735.1"/>
    <property type="molecule type" value="Genomic_DNA"/>
</dbReference>
<dbReference type="AlphaFoldDB" id="A0A106BLM2"/>
<evidence type="ECO:0008006" key="4">
    <source>
        <dbReference type="Google" id="ProtNLM"/>
    </source>
</evidence>
<dbReference type="Proteomes" id="UP000064243">
    <property type="component" value="Unassembled WGS sequence"/>
</dbReference>
<protein>
    <recommendedName>
        <fullName evidence="4">Antitoxin</fullName>
    </recommendedName>
</protein>
<comment type="caution">
    <text evidence="2">The sequence shown here is derived from an EMBL/GenBank/DDBJ whole genome shotgun (WGS) entry which is preliminary data.</text>
</comment>
<reference evidence="2 3" key="1">
    <citation type="journal article" date="2015" name="Appl. Environ. Microbiol.">
        <title>Aerobic and Anaerobic Thiosulfate Oxidation by a Cold-Adapted, Subglacial Chemoautotroph.</title>
        <authorList>
            <person name="Harrold Z.R."/>
            <person name="Skidmore M.L."/>
            <person name="Hamilton T.L."/>
            <person name="Desch L."/>
            <person name="Amada K."/>
            <person name="van Gelder W."/>
            <person name="Glover K."/>
            <person name="Roden E.E."/>
            <person name="Boyd E.S."/>
        </authorList>
    </citation>
    <scope>NUCLEOTIDE SEQUENCE [LARGE SCALE GENOMIC DNA]</scope>
    <source>
        <strain evidence="2 3">RG</strain>
    </source>
</reference>
<name>A0A106BLM2_THIDE</name>
<dbReference type="PATRIC" id="fig|36861.3.peg.2163"/>
<accession>A0A106BLM2</accession>
<sequence length="112" mass="12617">MRSVEMDKENKLEEEILASFERGEWQPVAKNKSEIARFAAMASASLAKDKRVNIRISSRDLDDIQAKAAEEAIPYQTLMSSVLHKYVTGRLVEPQASLTPRSSGTRQKRRAP</sequence>
<evidence type="ECO:0000313" key="2">
    <source>
        <dbReference type="EMBL" id="KVW94735.1"/>
    </source>
</evidence>
<evidence type="ECO:0000256" key="1">
    <source>
        <dbReference type="SAM" id="MobiDB-lite"/>
    </source>
</evidence>
<evidence type="ECO:0000313" key="3">
    <source>
        <dbReference type="Proteomes" id="UP000064243"/>
    </source>
</evidence>